<evidence type="ECO:0000313" key="3">
    <source>
        <dbReference type="Proteomes" id="UP000779574"/>
    </source>
</evidence>
<protein>
    <recommendedName>
        <fullName evidence="1">Ribonuclease H1 N-terminal domain-containing protein</fullName>
    </recommendedName>
</protein>
<evidence type="ECO:0000313" key="2">
    <source>
        <dbReference type="EMBL" id="KAG9666523.1"/>
    </source>
</evidence>
<dbReference type="AlphaFoldDB" id="A0A9P8DZC5"/>
<comment type="caution">
    <text evidence="2">The sequence shown here is derived from an EMBL/GenBank/DDBJ whole genome shotgun (WGS) entry which is preliminary data.</text>
</comment>
<reference evidence="2" key="2">
    <citation type="submission" date="2021-08" db="EMBL/GenBank/DDBJ databases">
        <authorList>
            <person name="Gostincar C."/>
            <person name="Sun X."/>
            <person name="Song Z."/>
            <person name="Gunde-Cimerman N."/>
        </authorList>
    </citation>
    <scope>NUCLEOTIDE SEQUENCE</scope>
    <source>
        <strain evidence="2">EXF-9911</strain>
    </source>
</reference>
<accession>A0A9P8DZC5</accession>
<organism evidence="2 3">
    <name type="scientific">Aureobasidium melanogenum</name>
    <name type="common">Aureobasidium pullulans var. melanogenum</name>
    <dbReference type="NCBI Taxonomy" id="46634"/>
    <lineage>
        <taxon>Eukaryota</taxon>
        <taxon>Fungi</taxon>
        <taxon>Dikarya</taxon>
        <taxon>Ascomycota</taxon>
        <taxon>Pezizomycotina</taxon>
        <taxon>Dothideomycetes</taxon>
        <taxon>Dothideomycetidae</taxon>
        <taxon>Dothideales</taxon>
        <taxon>Saccotheciaceae</taxon>
        <taxon>Aureobasidium</taxon>
    </lineage>
</organism>
<proteinExistence type="predicted"/>
<gene>
    <name evidence="2" type="ORF">KCU76_g17969</name>
</gene>
<dbReference type="Pfam" id="PF01693">
    <property type="entry name" value="Cauli_VI"/>
    <property type="match status" value="1"/>
</dbReference>
<feature type="non-terminal residue" evidence="2">
    <location>
        <position position="118"/>
    </location>
</feature>
<name>A0A9P8DZC5_AURME</name>
<sequence length="118" mass="13076">MRRNCGRHYELDIKSGKEQTTPESNAVAYYAVANGRNPGVYPDYSLHGNFFSVLEDESDMYLPAVIEMHTGNSLQSPVFTVANGSASATASGLRVLRVRLEDCYALMMSSRVQHEPKT</sequence>
<dbReference type="EMBL" id="JAHFXF010001498">
    <property type="protein sequence ID" value="KAG9666523.1"/>
    <property type="molecule type" value="Genomic_DNA"/>
</dbReference>
<reference evidence="2" key="1">
    <citation type="journal article" date="2021" name="J Fungi (Basel)">
        <title>Virulence traits and population genomics of the black yeast Aureobasidium melanogenum.</title>
        <authorList>
            <person name="Cernosa A."/>
            <person name="Sun X."/>
            <person name="Gostincar C."/>
            <person name="Fang C."/>
            <person name="Gunde-Cimerman N."/>
            <person name="Song Z."/>
        </authorList>
    </citation>
    <scope>NUCLEOTIDE SEQUENCE</scope>
    <source>
        <strain evidence="2">EXF-9911</strain>
    </source>
</reference>
<dbReference type="Proteomes" id="UP000779574">
    <property type="component" value="Unassembled WGS sequence"/>
</dbReference>
<feature type="domain" description="Ribonuclease H1 N-terminal" evidence="1">
    <location>
        <begin position="29"/>
        <end position="44"/>
    </location>
</feature>
<dbReference type="InterPro" id="IPR011320">
    <property type="entry name" value="RNase_H1_N"/>
</dbReference>
<evidence type="ECO:0000259" key="1">
    <source>
        <dbReference type="Pfam" id="PF01693"/>
    </source>
</evidence>